<accession>A0ABV7JRT4</accession>
<organism evidence="4 5">
    <name type="scientific">Parapedobacter deserti</name>
    <dbReference type="NCBI Taxonomy" id="1912957"/>
    <lineage>
        <taxon>Bacteria</taxon>
        <taxon>Pseudomonadati</taxon>
        <taxon>Bacteroidota</taxon>
        <taxon>Sphingobacteriia</taxon>
        <taxon>Sphingobacteriales</taxon>
        <taxon>Sphingobacteriaceae</taxon>
        <taxon>Parapedobacter</taxon>
    </lineage>
</organism>
<dbReference type="RefSeq" id="WP_379025846.1">
    <property type="nucleotide sequence ID" value="NZ_JBHRTA010000061.1"/>
</dbReference>
<dbReference type="InterPro" id="IPR011658">
    <property type="entry name" value="PA14_dom"/>
</dbReference>
<dbReference type="SUPFAM" id="SSF56988">
    <property type="entry name" value="Anthrax protective antigen"/>
    <property type="match status" value="1"/>
</dbReference>
<dbReference type="Gene3D" id="2.60.40.1180">
    <property type="entry name" value="Golgi alpha-mannosidase II"/>
    <property type="match status" value="2"/>
</dbReference>
<evidence type="ECO:0000256" key="1">
    <source>
        <dbReference type="ARBA" id="ARBA00007806"/>
    </source>
</evidence>
<dbReference type="Pfam" id="PF21365">
    <property type="entry name" value="Glyco_hydro_31_3rd"/>
    <property type="match status" value="1"/>
</dbReference>
<dbReference type="PANTHER" id="PTHR43863">
    <property type="entry name" value="HYDROLASE, PUTATIVE (AFU_ORTHOLOGUE AFUA_1G03140)-RELATED"/>
    <property type="match status" value="1"/>
</dbReference>
<dbReference type="InterPro" id="IPR033403">
    <property type="entry name" value="DUF5110"/>
</dbReference>
<comment type="caution">
    <text evidence="4">The sequence shown here is derived from an EMBL/GenBank/DDBJ whole genome shotgun (WGS) entry which is preliminary data.</text>
</comment>
<gene>
    <name evidence="4" type="ORF">ACFOET_19620</name>
</gene>
<evidence type="ECO:0000259" key="3">
    <source>
        <dbReference type="PROSITE" id="PS51820"/>
    </source>
</evidence>
<dbReference type="PANTHER" id="PTHR43863:SF2">
    <property type="entry name" value="MALTASE-GLUCOAMYLASE"/>
    <property type="match status" value="1"/>
</dbReference>
<dbReference type="SUPFAM" id="SSF74650">
    <property type="entry name" value="Galactose mutarotase-like"/>
    <property type="match status" value="1"/>
</dbReference>
<keyword evidence="2" id="KW-0378">Hydrolase</keyword>
<dbReference type="Pfam" id="PF17137">
    <property type="entry name" value="DUF5110"/>
    <property type="match status" value="1"/>
</dbReference>
<feature type="domain" description="PA14" evidence="3">
    <location>
        <begin position="233"/>
        <end position="376"/>
    </location>
</feature>
<dbReference type="PROSITE" id="PS51820">
    <property type="entry name" value="PA14"/>
    <property type="match status" value="1"/>
</dbReference>
<keyword evidence="5" id="KW-1185">Reference proteome</keyword>
<dbReference type="SMART" id="SM00758">
    <property type="entry name" value="PA14"/>
    <property type="match status" value="1"/>
</dbReference>
<dbReference type="Gene3D" id="3.20.20.80">
    <property type="entry name" value="Glycosidases"/>
    <property type="match status" value="1"/>
</dbReference>
<dbReference type="InterPro" id="IPR051816">
    <property type="entry name" value="Glycosyl_Hydrolase_31"/>
</dbReference>
<dbReference type="InterPro" id="IPR048395">
    <property type="entry name" value="Glyco_hydro_31_C"/>
</dbReference>
<dbReference type="InterPro" id="IPR025887">
    <property type="entry name" value="Glyco_hydro_31_N_dom"/>
</dbReference>
<dbReference type="CDD" id="cd14752">
    <property type="entry name" value="GH31_N"/>
    <property type="match status" value="1"/>
</dbReference>
<dbReference type="Pfam" id="PF07691">
    <property type="entry name" value="PA14"/>
    <property type="match status" value="1"/>
</dbReference>
<dbReference type="EMBL" id="JBHRTA010000061">
    <property type="protein sequence ID" value="MFC3199837.1"/>
    <property type="molecule type" value="Genomic_DNA"/>
</dbReference>
<comment type="similarity">
    <text evidence="1 2">Belongs to the glycosyl hydrolase 31 family.</text>
</comment>
<name>A0ABV7JRT4_9SPHI</name>
<proteinExistence type="inferred from homology"/>
<dbReference type="Pfam" id="PF13802">
    <property type="entry name" value="Gal_mutarotas_2"/>
    <property type="match status" value="1"/>
</dbReference>
<dbReference type="Gene3D" id="2.60.120.380">
    <property type="match status" value="1"/>
</dbReference>
<reference evidence="5" key="1">
    <citation type="journal article" date="2019" name="Int. J. Syst. Evol. Microbiol.">
        <title>The Global Catalogue of Microorganisms (GCM) 10K type strain sequencing project: providing services to taxonomists for standard genome sequencing and annotation.</title>
        <authorList>
            <consortium name="The Broad Institute Genomics Platform"/>
            <consortium name="The Broad Institute Genome Sequencing Center for Infectious Disease"/>
            <person name="Wu L."/>
            <person name="Ma J."/>
        </authorList>
    </citation>
    <scope>NUCLEOTIDE SEQUENCE [LARGE SCALE GENOMIC DNA]</scope>
    <source>
        <strain evidence="5">KCTC 52416</strain>
    </source>
</reference>
<evidence type="ECO:0000313" key="5">
    <source>
        <dbReference type="Proteomes" id="UP001595526"/>
    </source>
</evidence>
<dbReference type="InterPro" id="IPR011013">
    <property type="entry name" value="Gal_mutarotase_sf_dom"/>
</dbReference>
<dbReference type="InterPro" id="IPR013780">
    <property type="entry name" value="Glyco_hydro_b"/>
</dbReference>
<dbReference type="Gene3D" id="2.60.40.1760">
    <property type="entry name" value="glycosyl hydrolase (family 31)"/>
    <property type="match status" value="1"/>
</dbReference>
<evidence type="ECO:0000256" key="2">
    <source>
        <dbReference type="RuleBase" id="RU361185"/>
    </source>
</evidence>
<dbReference type="Pfam" id="PF01055">
    <property type="entry name" value="Glyco_hydro_31_2nd"/>
    <property type="match status" value="1"/>
</dbReference>
<protein>
    <submittedName>
        <fullName evidence="4">TIM-barrel domain-containing protein</fullName>
    </submittedName>
</protein>
<dbReference type="SUPFAM" id="SSF51445">
    <property type="entry name" value="(Trans)glycosidases"/>
    <property type="match status" value="1"/>
</dbReference>
<dbReference type="InterPro" id="IPR017853">
    <property type="entry name" value="GH"/>
</dbReference>
<dbReference type="InterPro" id="IPR000322">
    <property type="entry name" value="Glyco_hydro_31_TIM"/>
</dbReference>
<sequence>MKRPFPVGLFFLFYISAAPTLVAQHDQPRVVRHENGISLTYEGMATAANQQLELAVITDRIIHVVARPLGSTVQPSESLIIIDSLRRTAGDWQLEETADFVLVKTAALTAQVAKASGVVTFLDRQGQPLLAEQRRDATTFAHDAYDGDAFYRVRQHFTVSDTEGLYGLGQHQNGIMNYRGRQVTLLQYNTMIGVPFLISTRNYGILWHNYSITKAGDVRPLLPLSAFRLYSKEGQRGWLTATYRDKYQPDSVWVSRPESEIAFQYLSDQTKFPDSIDLVRSHVTYEGQLESPYSGLHRLHFIYSGYVKVWIDGQLQEDRWRESWNAGSFEIDLETEAGRRHDVRIEWLPDGGQSYLGVQWQRPIPESDRSRFSFDSEAGDGVNYYFIAGEDMDEVIGGYRHLTGRAPIMPRWAFGYWQSRERYRTQKELEEVAREFRRRRIPIDNMVQDWSYWPEHDWGSHTFDPARFPDPEGMIKRLHDQHFRLMISVWPKINEESSVYPLFRDNGWLYMRNIYDGRRDWIGEGYTSTFYDPFNAGARQGFWKLMNEKLYQKGVDAWWMDASEPDIHSNINIEERKSVMQPAIGSSVRYYNAFPLENARGIYEGQRGTDPNNRVFILTRSFFAGQQRYGAAAWSGDISSRWHDMKDQIAAGVNFSMSGAPYWTMDAGGFLVEKRFHQPNADDLEEWRELNARWYQYGAFLPMFRAHGQFPYREPFHIAPEGHPAYASMVYSIELRYRLLPYIYSLAGDVYLHNYTMLRGLAMDFPHDAQVLNINDQFLFGPSLMVSPVTRRGATSREIYLPEGAGWYDFYSGEYHHGGQMLNAPAPYERVPLFAKAGSIVPIGPAVQYTDEKPASEITLWIYAGDDGMFTLYEDEGTNYNYEQGKFSTIAFTYRDDTGELRIGNREGAFDGMLADRKFHIVYVQPGKPQGFDREAGVTKTITYTGKEERIMLNKK</sequence>
<keyword evidence="2" id="KW-0326">Glycosidase</keyword>
<dbReference type="Proteomes" id="UP001595526">
    <property type="component" value="Unassembled WGS sequence"/>
</dbReference>
<dbReference type="CDD" id="cd06591">
    <property type="entry name" value="GH31_xylosidase_XylS"/>
    <property type="match status" value="1"/>
</dbReference>
<evidence type="ECO:0000313" key="4">
    <source>
        <dbReference type="EMBL" id="MFC3199837.1"/>
    </source>
</evidence>
<dbReference type="InterPro" id="IPR037524">
    <property type="entry name" value="PA14/GLEYA"/>
</dbReference>
<dbReference type="SUPFAM" id="SSF51011">
    <property type="entry name" value="Glycosyl hydrolase domain"/>
    <property type="match status" value="1"/>
</dbReference>